<proteinExistence type="predicted"/>
<evidence type="ECO:0000313" key="2">
    <source>
        <dbReference type="Proteomes" id="UP000249299"/>
    </source>
</evidence>
<dbReference type="EMBL" id="NPEV01000074">
    <property type="protein sequence ID" value="RAI24604.1"/>
    <property type="molecule type" value="Genomic_DNA"/>
</dbReference>
<organism evidence="1 2">
    <name type="scientific">Rhodobium orientis</name>
    <dbReference type="NCBI Taxonomy" id="34017"/>
    <lineage>
        <taxon>Bacteria</taxon>
        <taxon>Pseudomonadati</taxon>
        <taxon>Pseudomonadota</taxon>
        <taxon>Alphaproteobacteria</taxon>
        <taxon>Hyphomicrobiales</taxon>
        <taxon>Rhodobiaceae</taxon>
        <taxon>Rhodobium</taxon>
    </lineage>
</organism>
<gene>
    <name evidence="1" type="ORF">CH339_21930</name>
</gene>
<keyword evidence="2" id="KW-1185">Reference proteome</keyword>
<sequence>MTIRHHPFATALLVAASLGLAGCSGEPDEDDMEEALRRDPMMSRLAEVTANQPVPQGRETTAEAYLDSLSVNKSGCAEARGAPGYVCDFKMTIGTNRSNMRSDRPGKGRFFQADDGWTYQEMR</sequence>
<dbReference type="OrthoDB" id="7352860at2"/>
<dbReference type="RefSeq" id="WP_111436570.1">
    <property type="nucleotide sequence ID" value="NZ_JACIGG010000040.1"/>
</dbReference>
<accession>A0A327JH38</accession>
<evidence type="ECO:0000313" key="1">
    <source>
        <dbReference type="EMBL" id="RAI24604.1"/>
    </source>
</evidence>
<dbReference type="AlphaFoldDB" id="A0A327JH38"/>
<name>A0A327JH38_9HYPH</name>
<dbReference type="Proteomes" id="UP000249299">
    <property type="component" value="Unassembled WGS sequence"/>
</dbReference>
<reference evidence="1 2" key="1">
    <citation type="submission" date="2017-07" db="EMBL/GenBank/DDBJ databases">
        <title>Draft Genome Sequences of Select Purple Nonsulfur Bacteria.</title>
        <authorList>
            <person name="Lasarre B."/>
            <person name="Mckinlay J.B."/>
        </authorList>
    </citation>
    <scope>NUCLEOTIDE SEQUENCE [LARGE SCALE GENOMIC DNA]</scope>
    <source>
        <strain evidence="1 2">DSM 11290</strain>
    </source>
</reference>
<protein>
    <submittedName>
        <fullName evidence="1">Uncharacterized protein</fullName>
    </submittedName>
</protein>
<dbReference type="PROSITE" id="PS51257">
    <property type="entry name" value="PROKAR_LIPOPROTEIN"/>
    <property type="match status" value="1"/>
</dbReference>
<comment type="caution">
    <text evidence="1">The sequence shown here is derived from an EMBL/GenBank/DDBJ whole genome shotgun (WGS) entry which is preliminary data.</text>
</comment>